<organism evidence="1 2">
    <name type="scientific">Mycena chlorophos</name>
    <name type="common">Agaric fungus</name>
    <name type="synonym">Agaricus chlorophos</name>
    <dbReference type="NCBI Taxonomy" id="658473"/>
    <lineage>
        <taxon>Eukaryota</taxon>
        <taxon>Fungi</taxon>
        <taxon>Dikarya</taxon>
        <taxon>Basidiomycota</taxon>
        <taxon>Agaricomycotina</taxon>
        <taxon>Agaricomycetes</taxon>
        <taxon>Agaricomycetidae</taxon>
        <taxon>Agaricales</taxon>
        <taxon>Marasmiineae</taxon>
        <taxon>Mycenaceae</taxon>
        <taxon>Mycena</taxon>
    </lineage>
</organism>
<accession>A0ABQ0KW06</accession>
<gene>
    <name evidence="1" type="ORF">MCHLO_00824</name>
</gene>
<reference evidence="1" key="1">
    <citation type="submission" date="2014-09" db="EMBL/GenBank/DDBJ databases">
        <title>Genome sequence of the luminous mushroom Mycena chlorophos for searching fungal bioluminescence genes.</title>
        <authorList>
            <person name="Tanaka Y."/>
            <person name="Kasuga D."/>
            <person name="Oba Y."/>
            <person name="Hase S."/>
            <person name="Sato K."/>
            <person name="Oba Y."/>
            <person name="Sakakibara Y."/>
        </authorList>
    </citation>
    <scope>NUCLEOTIDE SEQUENCE</scope>
</reference>
<proteinExistence type="predicted"/>
<keyword evidence="2" id="KW-1185">Reference proteome</keyword>
<sequence length="205" mass="22955">MARRWRAEGAVKVIPVPGTHTLSVLRGYDTTSQDDTTSPQRIQSDVGGPVWIPRTFRHLEGSSAGQCQQGVLTGENGAAALWMLWFFEEKLSSPPSPTLYAMVSADCCFSSSPRRFDMPSPCRPAFTAHRFENRRRHAETFSATEETQIPAPLLIVSFRMPFWRCYHPPASPLPNPLALRYCRSLLSGRSSPRRRVSPHALAFPN</sequence>
<dbReference type="EMBL" id="DF838634">
    <property type="protein sequence ID" value="GAT43131.1"/>
    <property type="molecule type" value="Genomic_DNA"/>
</dbReference>
<evidence type="ECO:0000313" key="2">
    <source>
        <dbReference type="Proteomes" id="UP000815677"/>
    </source>
</evidence>
<name>A0ABQ0KW06_MYCCL</name>
<protein>
    <submittedName>
        <fullName evidence="1">Uncharacterized protein</fullName>
    </submittedName>
</protein>
<dbReference type="Proteomes" id="UP000815677">
    <property type="component" value="Unassembled WGS sequence"/>
</dbReference>
<evidence type="ECO:0000313" key="1">
    <source>
        <dbReference type="EMBL" id="GAT43131.1"/>
    </source>
</evidence>